<proteinExistence type="predicted"/>
<gene>
    <name evidence="1" type="ORF">MLD38_023014</name>
</gene>
<evidence type="ECO:0000313" key="1">
    <source>
        <dbReference type="EMBL" id="KAI4367256.1"/>
    </source>
</evidence>
<dbReference type="Proteomes" id="UP001057402">
    <property type="component" value="Chromosome 6"/>
</dbReference>
<keyword evidence="2" id="KW-1185">Reference proteome</keyword>
<reference evidence="2" key="1">
    <citation type="journal article" date="2023" name="Front. Plant Sci.">
        <title>Chromosomal-level genome assembly of Melastoma candidum provides insights into trichome evolution.</title>
        <authorList>
            <person name="Zhong Y."/>
            <person name="Wu W."/>
            <person name="Sun C."/>
            <person name="Zou P."/>
            <person name="Liu Y."/>
            <person name="Dai S."/>
            <person name="Zhou R."/>
        </authorList>
    </citation>
    <scope>NUCLEOTIDE SEQUENCE [LARGE SCALE GENOMIC DNA]</scope>
</reference>
<dbReference type="EMBL" id="CM042885">
    <property type="protein sequence ID" value="KAI4367256.1"/>
    <property type="molecule type" value="Genomic_DNA"/>
</dbReference>
<accession>A0ACB9QL44</accession>
<sequence length="230" mass="25757">MDDHRCPNPNPNPNPNHHPNPDSSAPASSFYKGKSCKGCLYYSSSKKAKSHPPTCVGISRKLQQVPGYTSGNPSSETSKDGLALLDFRYACLGYSVFLEKSDQSSKPQTKEPNLPFCVGLEVLLDKRNNTSGTEHVPVHARKNEDTHAFPQRRAYNTTTSTGDDYFSRFKRNASLVASGVAKNMNKVGNYIKESLDDIFYPRSNSGVYMMMLSLRQDRYCEVPHYRLECN</sequence>
<evidence type="ECO:0000313" key="2">
    <source>
        <dbReference type="Proteomes" id="UP001057402"/>
    </source>
</evidence>
<organism evidence="1 2">
    <name type="scientific">Melastoma candidum</name>
    <dbReference type="NCBI Taxonomy" id="119954"/>
    <lineage>
        <taxon>Eukaryota</taxon>
        <taxon>Viridiplantae</taxon>
        <taxon>Streptophyta</taxon>
        <taxon>Embryophyta</taxon>
        <taxon>Tracheophyta</taxon>
        <taxon>Spermatophyta</taxon>
        <taxon>Magnoliopsida</taxon>
        <taxon>eudicotyledons</taxon>
        <taxon>Gunneridae</taxon>
        <taxon>Pentapetalae</taxon>
        <taxon>rosids</taxon>
        <taxon>malvids</taxon>
        <taxon>Myrtales</taxon>
        <taxon>Melastomataceae</taxon>
        <taxon>Melastomatoideae</taxon>
        <taxon>Melastomateae</taxon>
        <taxon>Melastoma</taxon>
    </lineage>
</organism>
<comment type="caution">
    <text evidence="1">The sequence shown here is derived from an EMBL/GenBank/DDBJ whole genome shotgun (WGS) entry which is preliminary data.</text>
</comment>
<name>A0ACB9QL44_9MYRT</name>
<protein>
    <submittedName>
        <fullName evidence="1">Uncharacterized protein</fullName>
    </submittedName>
</protein>